<dbReference type="KEGG" id="tvr:TVD_07070"/>
<evidence type="ECO:0000256" key="1">
    <source>
        <dbReference type="ARBA" id="ARBA00023152"/>
    </source>
</evidence>
<keyword evidence="1" id="KW-0324">Glycolysis</keyword>
<proteinExistence type="predicted"/>
<dbReference type="AlphaFoldDB" id="A0A0G3G8L3"/>
<sequence length="188" mass="20591">MTIRHAQIGLLRHGETTGNGFCGRGSDVPLTEAGWTAMRDALAGDTVWGRIVCSPLMRCLAPAQAFAEEAGVPLAVDDRLAELDFGDWEGRTAAALMETDADALGRFWQDPVNHPPPKGESLLEFRERVVAGWNDLAPDEGERVLVIAHGGVIRLLRALREGWPLEKLLGIDVPLASLHIVEPWQPYR</sequence>
<dbReference type="InterPro" id="IPR001345">
    <property type="entry name" value="PG/BPGM_mutase_AS"/>
</dbReference>
<dbReference type="Gene3D" id="3.40.50.1240">
    <property type="entry name" value="Phosphoglycerate mutase-like"/>
    <property type="match status" value="1"/>
</dbReference>
<name>A0A0G3G8L3_9GAMM</name>
<dbReference type="EMBL" id="CP011367">
    <property type="protein sequence ID" value="AKJ95136.1"/>
    <property type="molecule type" value="Genomic_DNA"/>
</dbReference>
<dbReference type="OrthoDB" id="9783269at2"/>
<dbReference type="PIRSF" id="PIRSF000709">
    <property type="entry name" value="6PFK_2-Ptase"/>
    <property type="match status" value="1"/>
</dbReference>
<dbReference type="InterPro" id="IPR050275">
    <property type="entry name" value="PGM_Phosphatase"/>
</dbReference>
<organism evidence="3 4">
    <name type="scientific">Thioalkalivibrio versutus</name>
    <dbReference type="NCBI Taxonomy" id="106634"/>
    <lineage>
        <taxon>Bacteria</taxon>
        <taxon>Pseudomonadati</taxon>
        <taxon>Pseudomonadota</taxon>
        <taxon>Gammaproteobacteria</taxon>
        <taxon>Chromatiales</taxon>
        <taxon>Ectothiorhodospiraceae</taxon>
        <taxon>Thioalkalivibrio</taxon>
    </lineage>
</organism>
<dbReference type="InterPro" id="IPR013078">
    <property type="entry name" value="His_Pase_superF_clade-1"/>
</dbReference>
<evidence type="ECO:0000313" key="3">
    <source>
        <dbReference type="EMBL" id="AKJ95136.1"/>
    </source>
</evidence>
<dbReference type="CDD" id="cd07067">
    <property type="entry name" value="HP_PGM_like"/>
    <property type="match status" value="1"/>
</dbReference>
<gene>
    <name evidence="3" type="ORF">TVD_07070</name>
</gene>
<keyword evidence="4" id="KW-1185">Reference proteome</keyword>
<dbReference type="Pfam" id="PF00300">
    <property type="entry name" value="His_Phos_1"/>
    <property type="match status" value="1"/>
</dbReference>
<evidence type="ECO:0000256" key="2">
    <source>
        <dbReference type="ARBA" id="ARBA00023235"/>
    </source>
</evidence>
<keyword evidence="2" id="KW-0413">Isomerase</keyword>
<dbReference type="InterPro" id="IPR029033">
    <property type="entry name" value="His_PPase_superfam"/>
</dbReference>
<evidence type="ECO:0000313" key="4">
    <source>
        <dbReference type="Proteomes" id="UP000064201"/>
    </source>
</evidence>
<dbReference type="PATRIC" id="fig|106634.4.peg.1445"/>
<dbReference type="Proteomes" id="UP000064201">
    <property type="component" value="Chromosome"/>
</dbReference>
<dbReference type="RefSeq" id="WP_047251201.1">
    <property type="nucleotide sequence ID" value="NZ_CP011367.1"/>
</dbReference>
<dbReference type="SMART" id="SM00855">
    <property type="entry name" value="PGAM"/>
    <property type="match status" value="1"/>
</dbReference>
<protein>
    <recommendedName>
        <fullName evidence="5">Histidine phosphatase family protein</fullName>
    </recommendedName>
</protein>
<reference evidence="3 4" key="1">
    <citation type="submission" date="2015-04" db="EMBL/GenBank/DDBJ databases">
        <title>Complete Sequence for the Genome of the Thioalkalivibrio versutus D301.</title>
        <authorList>
            <person name="Mu T."/>
            <person name="Zhou J."/>
            <person name="Xu X."/>
        </authorList>
    </citation>
    <scope>NUCLEOTIDE SEQUENCE [LARGE SCALE GENOMIC DNA]</scope>
    <source>
        <strain evidence="3 4">D301</strain>
    </source>
</reference>
<dbReference type="GO" id="GO:0016791">
    <property type="term" value="F:phosphatase activity"/>
    <property type="evidence" value="ECO:0007669"/>
    <property type="project" value="TreeGrafter"/>
</dbReference>
<accession>A0A0G3G8L3</accession>
<dbReference type="PANTHER" id="PTHR48100:SF1">
    <property type="entry name" value="HISTIDINE PHOSPHATASE FAMILY PROTEIN-RELATED"/>
    <property type="match status" value="1"/>
</dbReference>
<evidence type="ECO:0008006" key="5">
    <source>
        <dbReference type="Google" id="ProtNLM"/>
    </source>
</evidence>
<dbReference type="STRING" id="106634.TVD_07070"/>
<dbReference type="GO" id="GO:0005737">
    <property type="term" value="C:cytoplasm"/>
    <property type="evidence" value="ECO:0007669"/>
    <property type="project" value="TreeGrafter"/>
</dbReference>
<dbReference type="PANTHER" id="PTHR48100">
    <property type="entry name" value="BROAD-SPECIFICITY PHOSPHATASE YOR283W-RELATED"/>
    <property type="match status" value="1"/>
</dbReference>
<dbReference type="PROSITE" id="PS00175">
    <property type="entry name" value="PG_MUTASE"/>
    <property type="match status" value="1"/>
</dbReference>
<dbReference type="SUPFAM" id="SSF53254">
    <property type="entry name" value="Phosphoglycerate mutase-like"/>
    <property type="match status" value="1"/>
</dbReference>